<dbReference type="InterPro" id="IPR038158">
    <property type="entry name" value="H-NOX_domain_sf"/>
</dbReference>
<dbReference type="PROSITE" id="PS50125">
    <property type="entry name" value="GUANYLATE_CYCLASE_2"/>
    <property type="match status" value="1"/>
</dbReference>
<dbReference type="InterPro" id="IPR011645">
    <property type="entry name" value="HNOB_dom_associated"/>
</dbReference>
<dbReference type="KEGG" id="spu:115921433"/>
<feature type="compositionally biased region" description="Polar residues" evidence="10">
    <location>
        <begin position="738"/>
        <end position="751"/>
    </location>
</feature>
<dbReference type="AlphaFoldDB" id="A0A7M7NCQ6"/>
<keyword evidence="7" id="KW-0141">cGMP biosynthesis</keyword>
<evidence type="ECO:0000256" key="8">
    <source>
        <dbReference type="RuleBase" id="RU000405"/>
    </source>
</evidence>
<dbReference type="OrthoDB" id="6127067at2759"/>
<evidence type="ECO:0000256" key="1">
    <source>
        <dbReference type="ARBA" id="ARBA00004496"/>
    </source>
</evidence>
<dbReference type="SMART" id="SM00044">
    <property type="entry name" value="CYCc"/>
    <property type="match status" value="1"/>
</dbReference>
<dbReference type="GO" id="GO:0004383">
    <property type="term" value="F:guanylate cyclase activity"/>
    <property type="evidence" value="ECO:0000318"/>
    <property type="project" value="GO_Central"/>
</dbReference>
<dbReference type="FunFam" id="3.30.450.260:FF:000002">
    <property type="entry name" value="guanylate cyclase soluble subunit alpha-2"/>
    <property type="match status" value="1"/>
</dbReference>
<dbReference type="EC" id="4.6.1.2" evidence="2"/>
<proteinExistence type="inferred from homology"/>
<evidence type="ECO:0000256" key="10">
    <source>
        <dbReference type="SAM" id="MobiDB-lite"/>
    </source>
</evidence>
<feature type="region of interest" description="Disordered" evidence="10">
    <location>
        <begin position="670"/>
        <end position="765"/>
    </location>
</feature>
<evidence type="ECO:0000313" key="12">
    <source>
        <dbReference type="EnsemblMetazoa" id="XP_030834778"/>
    </source>
</evidence>
<feature type="compositionally biased region" description="Basic and acidic residues" evidence="10">
    <location>
        <begin position="714"/>
        <end position="726"/>
    </location>
</feature>
<accession>A0A7M7NCQ6</accession>
<keyword evidence="13" id="KW-1185">Reference proteome</keyword>
<dbReference type="InterPro" id="IPR001054">
    <property type="entry name" value="A/G_cyclase"/>
</dbReference>
<sequence length="765" mass="85212">MYGSVNVSIKDLVTEKWGNETWEKIRIKAGVDDRFVKFDMYPDSITYQIVGAASEVLGVDGNVVLETFGVYWVVWCMRCGYDALFRALGGTLSDFMANLDFLHSVYMKTLYPKMTVPSFRVEELENDEMILHYYSNRRGLGSIVYGCVKAVGRIIFNTEVDIELLSHDQAEYCGILKDHYKFHVCFVKFDLAPMGTSGIVTEEEWTSIVDGTSHLIGGGDYRPPSNESVKNNLVLARNGSAKRCPFSGMDINGIEESLAEGKVARDQCLPEISEKRVLPISHFKPKIPARILLDPETFCKTFPYHILFNDDLVIMHSGSKLQQFCPLINDEGATLKDILVLDHPEIELTSENIFLFLNMIFMATLKKEAMAPHMPVVSLRGQMVWMPDSHLYVFLCSPQLTSLNDLRDRKMHFSDIASHDLTRDLILFNQQRIAEVELAKQLEQKKEELRTLMRDLELEKKKTDTLLYSMLPKEVANDLRDGKKVEAGEFQQVTISFSDIVRFTDMCSQCDPIQIVYLLNEMYVVFDELTSVHNVYKVETIGDAYMTVGGLPIPNETHAEQVACFGLGQVEGVKSISSPVTGEIIQIRVGIHTGPVVAGVVGVKMPRYCLFGDTVNTASRMESHSVPGKVHISPSTYRAIKGKGFECEARGGMEIKGKGRMMTHFVIARSNQTNDDDTDSAPDSASDSASNEGDDALTCPDGNEVRAPVIINEPNHELTTNKDDLTTIKAGKTAPSGVETQASTSISPSSDVTERRTSSALCTVL</sequence>
<evidence type="ECO:0000256" key="9">
    <source>
        <dbReference type="SAM" id="Coils"/>
    </source>
</evidence>
<comment type="similarity">
    <text evidence="8">Belongs to the adenylyl cyclase class-4/guanylyl cyclase family.</text>
</comment>
<evidence type="ECO:0000313" key="13">
    <source>
        <dbReference type="Proteomes" id="UP000007110"/>
    </source>
</evidence>
<evidence type="ECO:0000259" key="11">
    <source>
        <dbReference type="PROSITE" id="PS50125"/>
    </source>
</evidence>
<dbReference type="InParanoid" id="A0A7M7NCQ6"/>
<dbReference type="SUPFAM" id="SSF55073">
    <property type="entry name" value="Nucleotide cyclase"/>
    <property type="match status" value="1"/>
</dbReference>
<dbReference type="PANTHER" id="PTHR45655:SF13">
    <property type="entry name" value="SOLUBLE GUANYLATE CYCLASE GCY-32-RELATED"/>
    <property type="match status" value="1"/>
</dbReference>
<evidence type="ECO:0000256" key="6">
    <source>
        <dbReference type="ARBA" id="ARBA00023239"/>
    </source>
</evidence>
<feature type="domain" description="Guanylate cyclase" evidence="11">
    <location>
        <begin position="494"/>
        <end position="622"/>
    </location>
</feature>
<dbReference type="Pfam" id="PF00211">
    <property type="entry name" value="Guanylate_cyc"/>
    <property type="match status" value="1"/>
</dbReference>
<dbReference type="Gene3D" id="3.30.450.260">
    <property type="entry name" value="Haem NO binding associated domain"/>
    <property type="match status" value="1"/>
</dbReference>
<dbReference type="InterPro" id="IPR011644">
    <property type="entry name" value="Heme_NO-bd"/>
</dbReference>
<dbReference type="OMA" id="KMIMAAS"/>
<keyword evidence="5" id="KW-0342">GTP-binding</keyword>
<dbReference type="PROSITE" id="PS00452">
    <property type="entry name" value="GUANYLATE_CYCLASE_1"/>
    <property type="match status" value="1"/>
</dbReference>
<dbReference type="GO" id="GO:0005525">
    <property type="term" value="F:GTP binding"/>
    <property type="evidence" value="ECO:0007669"/>
    <property type="project" value="UniProtKB-KW"/>
</dbReference>
<dbReference type="EnsemblMetazoa" id="XM_030978918">
    <property type="protein sequence ID" value="XP_030834778"/>
    <property type="gene ID" value="LOC115921433"/>
</dbReference>
<dbReference type="GO" id="GO:0070482">
    <property type="term" value="P:response to oxygen levels"/>
    <property type="evidence" value="ECO:0000318"/>
    <property type="project" value="GO_Central"/>
</dbReference>
<dbReference type="SUPFAM" id="SSF111126">
    <property type="entry name" value="Ligand-binding domain in the NO signalling and Golgi transport"/>
    <property type="match status" value="1"/>
</dbReference>
<dbReference type="RefSeq" id="XP_030834778.1">
    <property type="nucleotide sequence ID" value="XM_030978918.1"/>
</dbReference>
<dbReference type="PANTHER" id="PTHR45655">
    <property type="entry name" value="GUANYLATE CYCLASE SOLUBLE SUBUNIT BETA-2"/>
    <property type="match status" value="1"/>
</dbReference>
<evidence type="ECO:0000256" key="5">
    <source>
        <dbReference type="ARBA" id="ARBA00023134"/>
    </source>
</evidence>
<dbReference type="CDD" id="cd07302">
    <property type="entry name" value="CHD"/>
    <property type="match status" value="1"/>
</dbReference>
<dbReference type="GO" id="GO:0020037">
    <property type="term" value="F:heme binding"/>
    <property type="evidence" value="ECO:0007669"/>
    <property type="project" value="InterPro"/>
</dbReference>
<evidence type="ECO:0000256" key="3">
    <source>
        <dbReference type="ARBA" id="ARBA00022490"/>
    </source>
</evidence>
<feature type="coiled-coil region" evidence="9">
    <location>
        <begin position="435"/>
        <end position="466"/>
    </location>
</feature>
<dbReference type="GO" id="GO:0008074">
    <property type="term" value="C:guanylate cyclase complex, soluble"/>
    <property type="evidence" value="ECO:0000318"/>
    <property type="project" value="GO_Central"/>
</dbReference>
<evidence type="ECO:0000256" key="7">
    <source>
        <dbReference type="ARBA" id="ARBA00023293"/>
    </source>
</evidence>
<comment type="subcellular location">
    <subcellularLocation>
        <location evidence="1">Cytoplasm</location>
    </subcellularLocation>
</comment>
<reference evidence="13" key="1">
    <citation type="submission" date="2015-02" db="EMBL/GenBank/DDBJ databases">
        <title>Genome sequencing for Strongylocentrotus purpuratus.</title>
        <authorList>
            <person name="Murali S."/>
            <person name="Liu Y."/>
            <person name="Vee V."/>
            <person name="English A."/>
            <person name="Wang M."/>
            <person name="Skinner E."/>
            <person name="Han Y."/>
            <person name="Muzny D.M."/>
            <person name="Worley K.C."/>
            <person name="Gibbs R.A."/>
        </authorList>
    </citation>
    <scope>NUCLEOTIDE SEQUENCE</scope>
</reference>
<feature type="compositionally biased region" description="Low complexity" evidence="10">
    <location>
        <begin position="681"/>
        <end position="690"/>
    </location>
</feature>
<dbReference type="Gene3D" id="3.90.1520.10">
    <property type="entry name" value="H-NOX domain"/>
    <property type="match status" value="1"/>
</dbReference>
<name>A0A7M7NCQ6_STRPU</name>
<dbReference type="FunFam" id="3.30.70.1230:FF:000007">
    <property type="entry name" value="Guanylate cyclase soluble subunit alpha-3"/>
    <property type="match status" value="1"/>
</dbReference>
<dbReference type="Gene3D" id="3.30.70.1230">
    <property type="entry name" value="Nucleotide cyclase"/>
    <property type="match status" value="1"/>
</dbReference>
<organism evidence="12 13">
    <name type="scientific">Strongylocentrotus purpuratus</name>
    <name type="common">Purple sea urchin</name>
    <dbReference type="NCBI Taxonomy" id="7668"/>
    <lineage>
        <taxon>Eukaryota</taxon>
        <taxon>Metazoa</taxon>
        <taxon>Echinodermata</taxon>
        <taxon>Eleutherozoa</taxon>
        <taxon>Echinozoa</taxon>
        <taxon>Echinoidea</taxon>
        <taxon>Euechinoidea</taxon>
        <taxon>Echinacea</taxon>
        <taxon>Camarodonta</taxon>
        <taxon>Echinidea</taxon>
        <taxon>Strongylocentrotidae</taxon>
        <taxon>Strongylocentrotus</taxon>
    </lineage>
</organism>
<dbReference type="InterPro" id="IPR042463">
    <property type="entry name" value="HNOB_dom_associated_sf"/>
</dbReference>
<evidence type="ECO:0000256" key="2">
    <source>
        <dbReference type="ARBA" id="ARBA00012202"/>
    </source>
</evidence>
<evidence type="ECO:0000256" key="4">
    <source>
        <dbReference type="ARBA" id="ARBA00022741"/>
    </source>
</evidence>
<dbReference type="InterPro" id="IPR018297">
    <property type="entry name" value="A/G_cyclase_CS"/>
</dbReference>
<protein>
    <recommendedName>
        <fullName evidence="2">guanylate cyclase</fullName>
        <ecNumber evidence="2">4.6.1.2</ecNumber>
    </recommendedName>
</protein>
<dbReference type="Pfam" id="PF07701">
    <property type="entry name" value="HNOBA"/>
    <property type="match status" value="1"/>
</dbReference>
<dbReference type="Gene3D" id="6.10.250.780">
    <property type="match status" value="1"/>
</dbReference>
<keyword evidence="4" id="KW-0547">Nucleotide-binding</keyword>
<reference evidence="12" key="2">
    <citation type="submission" date="2021-01" db="UniProtKB">
        <authorList>
            <consortium name="EnsemblMetazoa"/>
        </authorList>
    </citation>
    <scope>IDENTIFICATION</scope>
</reference>
<dbReference type="InterPro" id="IPR024096">
    <property type="entry name" value="NO_sig/Golgi_transp_ligand-bd"/>
</dbReference>
<keyword evidence="6 8" id="KW-0456">Lyase</keyword>
<dbReference type="InterPro" id="IPR029787">
    <property type="entry name" value="Nucleotide_cyclase"/>
</dbReference>
<dbReference type="Proteomes" id="UP000007110">
    <property type="component" value="Unassembled WGS sequence"/>
</dbReference>
<keyword evidence="3" id="KW-0963">Cytoplasm</keyword>
<keyword evidence="9" id="KW-0175">Coiled coil</keyword>
<dbReference type="Pfam" id="PF07700">
    <property type="entry name" value="HNOB"/>
    <property type="match status" value="1"/>
</dbReference>
<dbReference type="GeneID" id="115921433"/>
<dbReference type="GO" id="GO:0019934">
    <property type="term" value="P:cGMP-mediated signaling"/>
    <property type="evidence" value="ECO:0000318"/>
    <property type="project" value="GO_Central"/>
</dbReference>